<accession>A0A4C1Y3K7</accession>
<sequence>MHLQNSPTKNQNRHRLRRDLYSANGMKSGFVVGTLLLPTQIPILMSLDIVVLVAYICRRAAAGRRDKTVTNEIGFLDLTARCILKEITSLGVIGMKSGNGRRRSGPRRAARGERGRAEMTESPLAGGHG</sequence>
<feature type="transmembrane region" description="Helical" evidence="2">
    <location>
        <begin position="30"/>
        <end position="57"/>
    </location>
</feature>
<keyword evidence="2" id="KW-1133">Transmembrane helix</keyword>
<proteinExistence type="predicted"/>
<organism evidence="3 4">
    <name type="scientific">Eumeta variegata</name>
    <name type="common">Bagworm moth</name>
    <name type="synonym">Eumeta japonica</name>
    <dbReference type="NCBI Taxonomy" id="151549"/>
    <lineage>
        <taxon>Eukaryota</taxon>
        <taxon>Metazoa</taxon>
        <taxon>Ecdysozoa</taxon>
        <taxon>Arthropoda</taxon>
        <taxon>Hexapoda</taxon>
        <taxon>Insecta</taxon>
        <taxon>Pterygota</taxon>
        <taxon>Neoptera</taxon>
        <taxon>Endopterygota</taxon>
        <taxon>Lepidoptera</taxon>
        <taxon>Glossata</taxon>
        <taxon>Ditrysia</taxon>
        <taxon>Tineoidea</taxon>
        <taxon>Psychidae</taxon>
        <taxon>Oiketicinae</taxon>
        <taxon>Eumeta</taxon>
    </lineage>
</organism>
<feature type="compositionally biased region" description="Basic and acidic residues" evidence="1">
    <location>
        <begin position="110"/>
        <end position="119"/>
    </location>
</feature>
<feature type="compositionally biased region" description="Basic residues" evidence="1">
    <location>
        <begin position="99"/>
        <end position="109"/>
    </location>
</feature>
<dbReference type="AlphaFoldDB" id="A0A4C1Y3K7"/>
<dbReference type="EMBL" id="BGZK01001086">
    <property type="protein sequence ID" value="GBP70791.1"/>
    <property type="molecule type" value="Genomic_DNA"/>
</dbReference>
<gene>
    <name evidence="3" type="ORF">EVAR_52917_1</name>
</gene>
<dbReference type="Proteomes" id="UP000299102">
    <property type="component" value="Unassembled WGS sequence"/>
</dbReference>
<feature type="region of interest" description="Disordered" evidence="1">
    <location>
        <begin position="95"/>
        <end position="129"/>
    </location>
</feature>
<keyword evidence="4" id="KW-1185">Reference proteome</keyword>
<reference evidence="3 4" key="1">
    <citation type="journal article" date="2019" name="Commun. Biol.">
        <title>The bagworm genome reveals a unique fibroin gene that provides high tensile strength.</title>
        <authorList>
            <person name="Kono N."/>
            <person name="Nakamura H."/>
            <person name="Ohtoshi R."/>
            <person name="Tomita M."/>
            <person name="Numata K."/>
            <person name="Arakawa K."/>
        </authorList>
    </citation>
    <scope>NUCLEOTIDE SEQUENCE [LARGE SCALE GENOMIC DNA]</scope>
</reference>
<comment type="caution">
    <text evidence="3">The sequence shown here is derived from an EMBL/GenBank/DDBJ whole genome shotgun (WGS) entry which is preliminary data.</text>
</comment>
<keyword evidence="2" id="KW-0472">Membrane</keyword>
<evidence type="ECO:0000313" key="3">
    <source>
        <dbReference type="EMBL" id="GBP70791.1"/>
    </source>
</evidence>
<name>A0A4C1Y3K7_EUMVA</name>
<protein>
    <submittedName>
        <fullName evidence="3">Uncharacterized protein</fullName>
    </submittedName>
</protein>
<evidence type="ECO:0000256" key="1">
    <source>
        <dbReference type="SAM" id="MobiDB-lite"/>
    </source>
</evidence>
<keyword evidence="2" id="KW-0812">Transmembrane</keyword>
<evidence type="ECO:0000256" key="2">
    <source>
        <dbReference type="SAM" id="Phobius"/>
    </source>
</evidence>
<evidence type="ECO:0000313" key="4">
    <source>
        <dbReference type="Proteomes" id="UP000299102"/>
    </source>
</evidence>